<keyword evidence="1" id="KW-0805">Transcription regulation</keyword>
<dbReference type="SMART" id="SM00342">
    <property type="entry name" value="HTH_ARAC"/>
    <property type="match status" value="1"/>
</dbReference>
<reference evidence="5 6" key="1">
    <citation type="journal article" date="2015" name="Stand. Genomic Sci.">
        <title>Genomic Encyclopedia of Bacterial and Archaeal Type Strains, Phase III: the genomes of soil and plant-associated and newly described type strains.</title>
        <authorList>
            <person name="Whitman W.B."/>
            <person name="Woyke T."/>
            <person name="Klenk H.P."/>
            <person name="Zhou Y."/>
            <person name="Lilburn T.G."/>
            <person name="Beck B.J."/>
            <person name="De Vos P."/>
            <person name="Vandamme P."/>
            <person name="Eisen J.A."/>
            <person name="Garrity G."/>
            <person name="Hugenholtz P."/>
            <person name="Kyrpides N.C."/>
        </authorList>
    </citation>
    <scope>NUCLEOTIDE SEQUENCE [LARGE SCALE GENOMIC DNA]</scope>
    <source>
        <strain evidence="5 6">VKM Ac-2541</strain>
    </source>
</reference>
<dbReference type="EMBL" id="SLWR01000013">
    <property type="protein sequence ID" value="TCO42504.1"/>
    <property type="molecule type" value="Genomic_DNA"/>
</dbReference>
<proteinExistence type="predicted"/>
<dbReference type="PROSITE" id="PS00041">
    <property type="entry name" value="HTH_ARAC_FAMILY_1"/>
    <property type="match status" value="1"/>
</dbReference>
<dbReference type="Gene3D" id="1.10.10.60">
    <property type="entry name" value="Homeodomain-like"/>
    <property type="match status" value="2"/>
</dbReference>
<dbReference type="InterPro" id="IPR018060">
    <property type="entry name" value="HTH_AraC"/>
</dbReference>
<dbReference type="PANTHER" id="PTHR46796:SF7">
    <property type="entry name" value="ARAC FAMILY TRANSCRIPTIONAL REGULATOR"/>
    <property type="match status" value="1"/>
</dbReference>
<dbReference type="GO" id="GO:0043565">
    <property type="term" value="F:sequence-specific DNA binding"/>
    <property type="evidence" value="ECO:0007669"/>
    <property type="project" value="InterPro"/>
</dbReference>
<dbReference type="PANTHER" id="PTHR46796">
    <property type="entry name" value="HTH-TYPE TRANSCRIPTIONAL ACTIVATOR RHAS-RELATED"/>
    <property type="match status" value="1"/>
</dbReference>
<keyword evidence="6" id="KW-1185">Reference proteome</keyword>
<dbReference type="PROSITE" id="PS01124">
    <property type="entry name" value="HTH_ARAC_FAMILY_2"/>
    <property type="match status" value="1"/>
</dbReference>
<evidence type="ECO:0000256" key="3">
    <source>
        <dbReference type="ARBA" id="ARBA00023163"/>
    </source>
</evidence>
<evidence type="ECO:0000256" key="1">
    <source>
        <dbReference type="ARBA" id="ARBA00023015"/>
    </source>
</evidence>
<feature type="domain" description="HTH araC/xylS-type" evidence="4">
    <location>
        <begin position="238"/>
        <end position="336"/>
    </location>
</feature>
<dbReference type="InterPro" id="IPR009057">
    <property type="entry name" value="Homeodomain-like_sf"/>
</dbReference>
<evidence type="ECO:0000313" key="5">
    <source>
        <dbReference type="EMBL" id="TCO42504.1"/>
    </source>
</evidence>
<evidence type="ECO:0000256" key="2">
    <source>
        <dbReference type="ARBA" id="ARBA00023125"/>
    </source>
</evidence>
<dbReference type="AlphaFoldDB" id="A0A4R2ID53"/>
<dbReference type="SUPFAM" id="SSF46689">
    <property type="entry name" value="Homeodomain-like"/>
    <property type="match status" value="2"/>
</dbReference>
<dbReference type="PRINTS" id="PR00032">
    <property type="entry name" value="HTHARAC"/>
</dbReference>
<dbReference type="SUPFAM" id="SSF51182">
    <property type="entry name" value="RmlC-like cupins"/>
    <property type="match status" value="1"/>
</dbReference>
<organism evidence="5 6">
    <name type="scientific">Kribbella antiqua</name>
    <dbReference type="NCBI Taxonomy" id="2512217"/>
    <lineage>
        <taxon>Bacteria</taxon>
        <taxon>Bacillati</taxon>
        <taxon>Actinomycetota</taxon>
        <taxon>Actinomycetes</taxon>
        <taxon>Propionibacteriales</taxon>
        <taxon>Kribbellaceae</taxon>
        <taxon>Kribbella</taxon>
    </lineage>
</organism>
<dbReference type="Pfam" id="PF12852">
    <property type="entry name" value="Cupin_6"/>
    <property type="match status" value="1"/>
</dbReference>
<dbReference type="Proteomes" id="UP000295573">
    <property type="component" value="Unassembled WGS sequence"/>
</dbReference>
<keyword evidence="2 5" id="KW-0238">DNA-binding</keyword>
<dbReference type="InterPro" id="IPR050204">
    <property type="entry name" value="AraC_XylS_family_regulators"/>
</dbReference>
<accession>A0A4R2ID53</accession>
<dbReference type="InterPro" id="IPR011051">
    <property type="entry name" value="RmlC_Cupin_sf"/>
</dbReference>
<keyword evidence="3" id="KW-0804">Transcription</keyword>
<protein>
    <submittedName>
        <fullName evidence="5">AraC-like DNA-binding protein</fullName>
    </submittedName>
</protein>
<sequence>MISVMADQGPYHDRSAALADREATLSHALSRLHLEGAVFLRGEYTEPWAYESLPPQDAVAVLAPDARRVILFHVVATGRAWIETVEGERHWASAGDVIVLPYGDSHRMGGTEPAVCVAVSALIDPPPWERMPVIHHGAGGAETHLVCGYLACDDPLFDPRMRALPSVFVVRPDGAARLWVRASIDYAVQQTALTRPDHFEAPTRIPELLLAEVLRLHLADSPAGETGWLRALRDPVLSPALAAMHASPERKWTLLDLARAAGVSISLLDERFRSVLGLAPIRYLTGWRMHLATDLLRSSDLGVAAVARRVGYESEEAFSRAFKRETGEAPSIWRTARFSRAPS</sequence>
<evidence type="ECO:0000313" key="6">
    <source>
        <dbReference type="Proteomes" id="UP000295573"/>
    </source>
</evidence>
<dbReference type="InterPro" id="IPR018062">
    <property type="entry name" value="HTH_AraC-typ_CS"/>
</dbReference>
<dbReference type="GO" id="GO:0003700">
    <property type="term" value="F:DNA-binding transcription factor activity"/>
    <property type="evidence" value="ECO:0007669"/>
    <property type="project" value="InterPro"/>
</dbReference>
<dbReference type="Pfam" id="PF12833">
    <property type="entry name" value="HTH_18"/>
    <property type="match status" value="1"/>
</dbReference>
<comment type="caution">
    <text evidence="5">The sequence shown here is derived from an EMBL/GenBank/DDBJ whole genome shotgun (WGS) entry which is preliminary data.</text>
</comment>
<dbReference type="InterPro" id="IPR032783">
    <property type="entry name" value="AraC_lig"/>
</dbReference>
<gene>
    <name evidence="5" type="ORF">EV646_113126</name>
</gene>
<dbReference type="InterPro" id="IPR020449">
    <property type="entry name" value="Tscrpt_reg_AraC-type_HTH"/>
</dbReference>
<name>A0A4R2ID53_9ACTN</name>
<evidence type="ECO:0000259" key="4">
    <source>
        <dbReference type="PROSITE" id="PS01124"/>
    </source>
</evidence>